<evidence type="ECO:0000313" key="3">
    <source>
        <dbReference type="Proteomes" id="UP000646244"/>
    </source>
</evidence>
<feature type="compositionally biased region" description="Basic and acidic residues" evidence="1">
    <location>
        <begin position="9"/>
        <end position="18"/>
    </location>
</feature>
<name>A0A918WRN5_STRCJ</name>
<dbReference type="AlphaFoldDB" id="A0A918WRN5"/>
<organism evidence="2 3">
    <name type="scientific">Streptomyces cinnamoneus</name>
    <name type="common">Streptoverticillium cinnamoneum</name>
    <dbReference type="NCBI Taxonomy" id="53446"/>
    <lineage>
        <taxon>Bacteria</taxon>
        <taxon>Bacillati</taxon>
        <taxon>Actinomycetota</taxon>
        <taxon>Actinomycetes</taxon>
        <taxon>Kitasatosporales</taxon>
        <taxon>Streptomycetaceae</taxon>
        <taxon>Streptomyces</taxon>
        <taxon>Streptomyces cinnamoneus group</taxon>
    </lineage>
</organism>
<reference evidence="2" key="2">
    <citation type="submission" date="2020-09" db="EMBL/GenBank/DDBJ databases">
        <authorList>
            <person name="Sun Q."/>
            <person name="Ohkuma M."/>
        </authorList>
    </citation>
    <scope>NUCLEOTIDE SEQUENCE</scope>
    <source>
        <strain evidence="2">JCM 4633</strain>
    </source>
</reference>
<sequence>MEVLLSTRSPEEGERDPRNGGMGVRLGALAGDRRAGRCAPAQTGTRNGLFRKGFRSGGAPAGAWSVRSGWLEKEGVHCSARG</sequence>
<dbReference type="Proteomes" id="UP000646244">
    <property type="component" value="Unassembled WGS sequence"/>
</dbReference>
<evidence type="ECO:0000256" key="1">
    <source>
        <dbReference type="SAM" id="MobiDB-lite"/>
    </source>
</evidence>
<protein>
    <submittedName>
        <fullName evidence="2">Uncharacterized protein</fullName>
    </submittedName>
</protein>
<reference evidence="2" key="1">
    <citation type="journal article" date="2014" name="Int. J. Syst. Evol. Microbiol.">
        <title>Complete genome sequence of Corynebacterium casei LMG S-19264T (=DSM 44701T), isolated from a smear-ripened cheese.</title>
        <authorList>
            <consortium name="US DOE Joint Genome Institute (JGI-PGF)"/>
            <person name="Walter F."/>
            <person name="Albersmeier A."/>
            <person name="Kalinowski J."/>
            <person name="Ruckert C."/>
        </authorList>
    </citation>
    <scope>NUCLEOTIDE SEQUENCE</scope>
    <source>
        <strain evidence="2">JCM 4633</strain>
    </source>
</reference>
<dbReference type="EMBL" id="BMVB01000040">
    <property type="protein sequence ID" value="GHC73453.1"/>
    <property type="molecule type" value="Genomic_DNA"/>
</dbReference>
<proteinExistence type="predicted"/>
<feature type="region of interest" description="Disordered" evidence="1">
    <location>
        <begin position="1"/>
        <end position="24"/>
    </location>
</feature>
<gene>
    <name evidence="2" type="ORF">GCM10010507_60840</name>
</gene>
<accession>A0A918WRN5</accession>
<evidence type="ECO:0000313" key="2">
    <source>
        <dbReference type="EMBL" id="GHC73453.1"/>
    </source>
</evidence>
<comment type="caution">
    <text evidence="2">The sequence shown here is derived from an EMBL/GenBank/DDBJ whole genome shotgun (WGS) entry which is preliminary data.</text>
</comment>